<dbReference type="EMBL" id="JAOYFB010000038">
    <property type="protein sequence ID" value="KAK4025979.1"/>
    <property type="molecule type" value="Genomic_DNA"/>
</dbReference>
<sequence length="245" mass="26908">MFDNRLAKDSLFTEVAFPAFIQFHHYAPRSIKKKVLIAASSSPLSSPLPWPSSHRHLHLCLGHRLIAVFAFAFSIVSSPSSPLPSPSSHRRLRLCLLHHLIAVFAFAFSIISSPSSPLPSPSSHRRLRHCRRLRLYLRHCPSAVFAFALHGKVHRKRMQLSRQPTAMEGVHRGSSAWDRALFCPMAMGGTVAAPLGAVGNAPVGTSLCRRGDRFPGVCIPGMVSITVPARTCLRTSPILFAILLT</sequence>
<comment type="caution">
    <text evidence="1">The sequence shown here is derived from an EMBL/GenBank/DDBJ whole genome shotgun (WGS) entry which is preliminary data.</text>
</comment>
<organism evidence="1 2">
    <name type="scientific">Daphnia magna</name>
    <dbReference type="NCBI Taxonomy" id="35525"/>
    <lineage>
        <taxon>Eukaryota</taxon>
        <taxon>Metazoa</taxon>
        <taxon>Ecdysozoa</taxon>
        <taxon>Arthropoda</taxon>
        <taxon>Crustacea</taxon>
        <taxon>Branchiopoda</taxon>
        <taxon>Diplostraca</taxon>
        <taxon>Cladocera</taxon>
        <taxon>Anomopoda</taxon>
        <taxon>Daphniidae</taxon>
        <taxon>Daphnia</taxon>
    </lineage>
</organism>
<reference evidence="1 2" key="1">
    <citation type="journal article" date="2023" name="Nucleic Acids Res.">
        <title>The hologenome of Daphnia magna reveals possible DNA methylation and microbiome-mediated evolution of the host genome.</title>
        <authorList>
            <person name="Chaturvedi A."/>
            <person name="Li X."/>
            <person name="Dhandapani V."/>
            <person name="Marshall H."/>
            <person name="Kissane S."/>
            <person name="Cuenca-Cambronero M."/>
            <person name="Asole G."/>
            <person name="Calvet F."/>
            <person name="Ruiz-Romero M."/>
            <person name="Marangio P."/>
            <person name="Guigo R."/>
            <person name="Rago D."/>
            <person name="Mirbahai L."/>
            <person name="Eastwood N."/>
            <person name="Colbourne J.K."/>
            <person name="Zhou J."/>
            <person name="Mallon E."/>
            <person name="Orsini L."/>
        </authorList>
    </citation>
    <scope>NUCLEOTIDE SEQUENCE [LARGE SCALE GENOMIC DNA]</scope>
    <source>
        <strain evidence="1">LRV0_1</strain>
    </source>
</reference>
<evidence type="ECO:0000313" key="2">
    <source>
        <dbReference type="Proteomes" id="UP001234178"/>
    </source>
</evidence>
<protein>
    <submittedName>
        <fullName evidence="1">Uncharacterized protein</fullName>
    </submittedName>
</protein>
<keyword evidence="2" id="KW-1185">Reference proteome</keyword>
<name>A0ABR0ALH8_9CRUS</name>
<dbReference type="Proteomes" id="UP001234178">
    <property type="component" value="Unassembled WGS sequence"/>
</dbReference>
<accession>A0ABR0ALH8</accession>
<gene>
    <name evidence="1" type="ORF">OUZ56_015008</name>
</gene>
<proteinExistence type="predicted"/>
<evidence type="ECO:0000313" key="1">
    <source>
        <dbReference type="EMBL" id="KAK4025979.1"/>
    </source>
</evidence>